<name>A0A5N5N2K4_9ROSI</name>
<evidence type="ECO:0000313" key="3">
    <source>
        <dbReference type="Proteomes" id="UP000326939"/>
    </source>
</evidence>
<organism evidence="2 3">
    <name type="scientific">Salix brachista</name>
    <dbReference type="NCBI Taxonomy" id="2182728"/>
    <lineage>
        <taxon>Eukaryota</taxon>
        <taxon>Viridiplantae</taxon>
        <taxon>Streptophyta</taxon>
        <taxon>Embryophyta</taxon>
        <taxon>Tracheophyta</taxon>
        <taxon>Spermatophyta</taxon>
        <taxon>Magnoliopsida</taxon>
        <taxon>eudicotyledons</taxon>
        <taxon>Gunneridae</taxon>
        <taxon>Pentapetalae</taxon>
        <taxon>rosids</taxon>
        <taxon>fabids</taxon>
        <taxon>Malpighiales</taxon>
        <taxon>Salicaceae</taxon>
        <taxon>Saliceae</taxon>
        <taxon>Salix</taxon>
    </lineage>
</organism>
<comment type="caution">
    <text evidence="2">The sequence shown here is derived from an EMBL/GenBank/DDBJ whole genome shotgun (WGS) entry which is preliminary data.</text>
</comment>
<feature type="region of interest" description="Disordered" evidence="1">
    <location>
        <begin position="123"/>
        <end position="149"/>
    </location>
</feature>
<dbReference type="AlphaFoldDB" id="A0A5N5N2K4"/>
<dbReference type="EMBL" id="VDCV01000004">
    <property type="protein sequence ID" value="KAB5561228.1"/>
    <property type="molecule type" value="Genomic_DNA"/>
</dbReference>
<sequence>MERWEKSNLMCIRIMKRAIPEAFRGTMSDQITTAKEFLANIEKRFVNNEKTEIGMLLTSLISMKYKGKSNVREYILEMSHLASKLKALKLELSEDLLVHLLIPQYVQEEERLKQDRIESAHLASAFKDKGRKRKNTKEATGLPELPIPK</sequence>
<gene>
    <name evidence="2" type="ORF">DKX38_006185</name>
</gene>
<dbReference type="Proteomes" id="UP000326939">
    <property type="component" value="Chromosome 4"/>
</dbReference>
<protein>
    <submittedName>
        <fullName evidence="2">Uncharacterized protein</fullName>
    </submittedName>
</protein>
<evidence type="ECO:0000256" key="1">
    <source>
        <dbReference type="SAM" id="MobiDB-lite"/>
    </source>
</evidence>
<accession>A0A5N5N2K4</accession>
<keyword evidence="3" id="KW-1185">Reference proteome</keyword>
<dbReference type="PANTHER" id="PTHR35317:SF43">
    <property type="entry name" value="TRANSMEMBRANE PROTEIN"/>
    <property type="match status" value="1"/>
</dbReference>
<evidence type="ECO:0000313" key="2">
    <source>
        <dbReference type="EMBL" id="KAB5561228.1"/>
    </source>
</evidence>
<dbReference type="PANTHER" id="PTHR35317">
    <property type="entry name" value="OS04G0629600 PROTEIN"/>
    <property type="match status" value="1"/>
</dbReference>
<dbReference type="Pfam" id="PF14223">
    <property type="entry name" value="Retrotran_gag_2"/>
    <property type="match status" value="1"/>
</dbReference>
<reference evidence="3" key="1">
    <citation type="journal article" date="2019" name="Gigascience">
        <title>De novo genome assembly of the endangered Acer yangbiense, a plant species with extremely small populations endemic to Yunnan Province, China.</title>
        <authorList>
            <person name="Yang J."/>
            <person name="Wariss H.M."/>
            <person name="Tao L."/>
            <person name="Zhang R."/>
            <person name="Yun Q."/>
            <person name="Hollingsworth P."/>
            <person name="Dao Z."/>
            <person name="Luo G."/>
            <person name="Guo H."/>
            <person name="Ma Y."/>
            <person name="Sun W."/>
        </authorList>
    </citation>
    <scope>NUCLEOTIDE SEQUENCE [LARGE SCALE GENOMIC DNA]</scope>
    <source>
        <strain evidence="3">cv. br00</strain>
    </source>
</reference>
<proteinExistence type="predicted"/>